<evidence type="ECO:0000256" key="2">
    <source>
        <dbReference type="ARBA" id="ARBA00007362"/>
    </source>
</evidence>
<evidence type="ECO:0000256" key="1">
    <source>
        <dbReference type="ARBA" id="ARBA00004141"/>
    </source>
</evidence>
<keyword evidence="5 6" id="KW-0472">Membrane</keyword>
<evidence type="ECO:0000313" key="8">
    <source>
        <dbReference type="EMBL" id="GEN80433.1"/>
    </source>
</evidence>
<gene>
    <name evidence="8" type="ORF">AFE02nite_21670</name>
</gene>
<feature type="domain" description="EamA" evidence="7">
    <location>
        <begin position="148"/>
        <end position="281"/>
    </location>
</feature>
<evidence type="ECO:0000256" key="6">
    <source>
        <dbReference type="SAM" id="Phobius"/>
    </source>
</evidence>
<feature type="transmembrane region" description="Helical" evidence="6">
    <location>
        <begin position="12"/>
        <end position="36"/>
    </location>
</feature>
<evidence type="ECO:0000256" key="4">
    <source>
        <dbReference type="ARBA" id="ARBA00022989"/>
    </source>
</evidence>
<feature type="transmembrane region" description="Helical" evidence="6">
    <location>
        <begin position="147"/>
        <end position="166"/>
    </location>
</feature>
<accession>A0A511YZ08</accession>
<keyword evidence="9" id="KW-1185">Reference proteome</keyword>
<dbReference type="InterPro" id="IPR050638">
    <property type="entry name" value="AA-Vitamin_Transporters"/>
</dbReference>
<feature type="transmembrane region" description="Helical" evidence="6">
    <location>
        <begin position="97"/>
        <end position="116"/>
    </location>
</feature>
<feature type="transmembrane region" description="Helical" evidence="6">
    <location>
        <begin position="123"/>
        <end position="141"/>
    </location>
</feature>
<evidence type="ECO:0000313" key="9">
    <source>
        <dbReference type="Proteomes" id="UP000321484"/>
    </source>
</evidence>
<name>A0A511YZ08_9CELL</name>
<feature type="transmembrane region" description="Helical" evidence="6">
    <location>
        <begin position="178"/>
        <end position="200"/>
    </location>
</feature>
<dbReference type="PANTHER" id="PTHR32322">
    <property type="entry name" value="INNER MEMBRANE TRANSPORTER"/>
    <property type="match status" value="1"/>
</dbReference>
<feature type="transmembrane region" description="Helical" evidence="6">
    <location>
        <begin position="71"/>
        <end position="91"/>
    </location>
</feature>
<dbReference type="Proteomes" id="UP000321484">
    <property type="component" value="Unassembled WGS sequence"/>
</dbReference>
<dbReference type="AlphaFoldDB" id="A0A511YZ08"/>
<organism evidence="8 9">
    <name type="scientific">Actinotalea fermentans</name>
    <dbReference type="NCBI Taxonomy" id="43671"/>
    <lineage>
        <taxon>Bacteria</taxon>
        <taxon>Bacillati</taxon>
        <taxon>Actinomycetota</taxon>
        <taxon>Actinomycetes</taxon>
        <taxon>Micrococcales</taxon>
        <taxon>Cellulomonadaceae</taxon>
        <taxon>Actinotalea</taxon>
    </lineage>
</organism>
<sequence length="298" mass="29579">MTTLGRLVGRTPAPALFVVSGLGQYVGAALAVGLFATLPAAGVGWARIAAAAVVLLAWRRPWRMAWSRRELGAAVAFGVVLALMNVTFYLAIERLPLGTAVAIEFMGPVTVAVLTGAGRRERVGVALAASGVVLLAGVTLVEGADAALGLAFIAAAGACWGGYIVLGRRVALAGDGVTRLSVAMAAGAVVLAPVLAGLGAPAFGQWRTALLVVGVAVLSSVIPYAVEQVVLPRVSAAAFAVLLALLPASAAVVGAVALHQLPGPADAVGLVLVSVAIALTSRRDPAPADAPPGATDGA</sequence>
<feature type="transmembrane region" description="Helical" evidence="6">
    <location>
        <begin position="238"/>
        <end position="258"/>
    </location>
</feature>
<dbReference type="EMBL" id="BJYK01000007">
    <property type="protein sequence ID" value="GEN80433.1"/>
    <property type="molecule type" value="Genomic_DNA"/>
</dbReference>
<protein>
    <submittedName>
        <fullName evidence="8">Conserved hypthetical membrane protein</fullName>
    </submittedName>
</protein>
<comment type="similarity">
    <text evidence="2">Belongs to the EamA transporter family.</text>
</comment>
<dbReference type="SUPFAM" id="SSF103481">
    <property type="entry name" value="Multidrug resistance efflux transporter EmrE"/>
    <property type="match status" value="2"/>
</dbReference>
<keyword evidence="4 6" id="KW-1133">Transmembrane helix</keyword>
<dbReference type="InterPro" id="IPR000620">
    <property type="entry name" value="EamA_dom"/>
</dbReference>
<comment type="subcellular location">
    <subcellularLocation>
        <location evidence="1">Membrane</location>
        <topology evidence="1">Multi-pass membrane protein</topology>
    </subcellularLocation>
</comment>
<feature type="transmembrane region" description="Helical" evidence="6">
    <location>
        <begin position="206"/>
        <end position="226"/>
    </location>
</feature>
<keyword evidence="3 6" id="KW-0812">Transmembrane</keyword>
<evidence type="ECO:0000256" key="5">
    <source>
        <dbReference type="ARBA" id="ARBA00023136"/>
    </source>
</evidence>
<evidence type="ECO:0000259" key="7">
    <source>
        <dbReference type="Pfam" id="PF00892"/>
    </source>
</evidence>
<proteinExistence type="inferred from homology"/>
<dbReference type="InterPro" id="IPR037185">
    <property type="entry name" value="EmrE-like"/>
</dbReference>
<comment type="caution">
    <text evidence="8">The sequence shown here is derived from an EMBL/GenBank/DDBJ whole genome shotgun (WGS) entry which is preliminary data.</text>
</comment>
<feature type="transmembrane region" description="Helical" evidence="6">
    <location>
        <begin position="42"/>
        <end position="59"/>
    </location>
</feature>
<evidence type="ECO:0000256" key="3">
    <source>
        <dbReference type="ARBA" id="ARBA00022692"/>
    </source>
</evidence>
<dbReference type="GO" id="GO:0016020">
    <property type="term" value="C:membrane"/>
    <property type="evidence" value="ECO:0007669"/>
    <property type="project" value="UniProtKB-SubCell"/>
</dbReference>
<dbReference type="Pfam" id="PF00892">
    <property type="entry name" value="EamA"/>
    <property type="match status" value="1"/>
</dbReference>
<dbReference type="PANTHER" id="PTHR32322:SF2">
    <property type="entry name" value="EAMA DOMAIN-CONTAINING PROTEIN"/>
    <property type="match status" value="1"/>
</dbReference>
<dbReference type="RefSeq" id="WP_261765581.1">
    <property type="nucleotide sequence ID" value="NZ_BJYK01000007.1"/>
</dbReference>
<reference evidence="8 9" key="1">
    <citation type="submission" date="2019-07" db="EMBL/GenBank/DDBJ databases">
        <title>Whole genome shotgun sequence of Actinotalea fermentans NBRC 105374.</title>
        <authorList>
            <person name="Hosoyama A."/>
            <person name="Uohara A."/>
            <person name="Ohji S."/>
            <person name="Ichikawa N."/>
        </authorList>
    </citation>
    <scope>NUCLEOTIDE SEQUENCE [LARGE SCALE GENOMIC DNA]</scope>
    <source>
        <strain evidence="8 9">NBRC 105374</strain>
    </source>
</reference>